<dbReference type="Proteomes" id="UP000029692">
    <property type="component" value="Unassembled WGS sequence"/>
</dbReference>
<dbReference type="NCBIfam" id="TIGR01484">
    <property type="entry name" value="HAD-SF-IIB"/>
    <property type="match status" value="1"/>
</dbReference>
<dbReference type="GO" id="GO:0000287">
    <property type="term" value="F:magnesium ion binding"/>
    <property type="evidence" value="ECO:0007669"/>
    <property type="project" value="TreeGrafter"/>
</dbReference>
<dbReference type="GO" id="GO:0016791">
    <property type="term" value="F:phosphatase activity"/>
    <property type="evidence" value="ECO:0007669"/>
    <property type="project" value="TreeGrafter"/>
</dbReference>
<name>A0A098QXP8_9SPIO</name>
<dbReference type="GO" id="GO:0005829">
    <property type="term" value="C:cytosol"/>
    <property type="evidence" value="ECO:0007669"/>
    <property type="project" value="TreeGrafter"/>
</dbReference>
<evidence type="ECO:0008006" key="3">
    <source>
        <dbReference type="Google" id="ProtNLM"/>
    </source>
</evidence>
<sequence>MKTLEPIGLLALDLDDTLLNHDLQISRENHDALVEAEARGVRVVLASGRGPYAMRSFVTYLEMDQREGYAVTFNGALVRRTDTGEVIFSESLAADLAEDAMAWAVERNLPVQTYRDDTIYVTFETEYTSLDARLTHMKLGVASPRQILDWRPVKYVIPGDPEELAEREVELRAYLGNRANVFRSKPFFLEVMAPGADKAHGLRALAEHLGVDRQEVMAIGDAGNDAGMLGWAGLPVAMANAIPEVKQLARWVTTRDNDNAGVAEAVRRFILGE</sequence>
<evidence type="ECO:0000313" key="1">
    <source>
        <dbReference type="EMBL" id="KGE72665.1"/>
    </source>
</evidence>
<dbReference type="RefSeq" id="WP_037546917.1">
    <property type="nucleotide sequence ID" value="NZ_JNUP01000049.1"/>
</dbReference>
<dbReference type="InterPro" id="IPR023214">
    <property type="entry name" value="HAD_sf"/>
</dbReference>
<dbReference type="SUPFAM" id="SSF56784">
    <property type="entry name" value="HAD-like"/>
    <property type="match status" value="1"/>
</dbReference>
<dbReference type="InterPro" id="IPR000150">
    <property type="entry name" value="Cof"/>
</dbReference>
<gene>
    <name evidence="1" type="ORF">DC28_06325</name>
</gene>
<dbReference type="eggNOG" id="COG0561">
    <property type="taxonomic scope" value="Bacteria"/>
</dbReference>
<dbReference type="CDD" id="cd07516">
    <property type="entry name" value="HAD_Pase"/>
    <property type="match status" value="1"/>
</dbReference>
<organism evidence="1 2">
    <name type="scientific">Spirochaeta lutea</name>
    <dbReference type="NCBI Taxonomy" id="1480694"/>
    <lineage>
        <taxon>Bacteria</taxon>
        <taxon>Pseudomonadati</taxon>
        <taxon>Spirochaetota</taxon>
        <taxon>Spirochaetia</taxon>
        <taxon>Spirochaetales</taxon>
        <taxon>Spirochaetaceae</taxon>
        <taxon>Spirochaeta</taxon>
    </lineage>
</organism>
<keyword evidence="2" id="KW-1185">Reference proteome</keyword>
<protein>
    <recommendedName>
        <fullName evidence="3">Hydrolase</fullName>
    </recommendedName>
</protein>
<dbReference type="SFLD" id="SFLDG01144">
    <property type="entry name" value="C2.B.4:_PGP_Like"/>
    <property type="match status" value="1"/>
</dbReference>
<dbReference type="Gene3D" id="3.30.1240.10">
    <property type="match status" value="1"/>
</dbReference>
<dbReference type="PROSITE" id="PS01229">
    <property type="entry name" value="COF_2"/>
    <property type="match status" value="1"/>
</dbReference>
<proteinExistence type="predicted"/>
<comment type="caution">
    <text evidence="1">The sequence shown here is derived from an EMBL/GenBank/DDBJ whole genome shotgun (WGS) entry which is preliminary data.</text>
</comment>
<dbReference type="SFLD" id="SFLDG01140">
    <property type="entry name" value="C2.B:_Phosphomannomutase_and_P"/>
    <property type="match status" value="1"/>
</dbReference>
<dbReference type="EMBL" id="JNUP01000049">
    <property type="protein sequence ID" value="KGE72665.1"/>
    <property type="molecule type" value="Genomic_DNA"/>
</dbReference>
<accession>A0A098QXP8</accession>
<evidence type="ECO:0000313" key="2">
    <source>
        <dbReference type="Proteomes" id="UP000029692"/>
    </source>
</evidence>
<dbReference type="Pfam" id="PF08282">
    <property type="entry name" value="Hydrolase_3"/>
    <property type="match status" value="1"/>
</dbReference>
<dbReference type="STRING" id="1480694.DC28_06325"/>
<dbReference type="InterPro" id="IPR006379">
    <property type="entry name" value="HAD-SF_hydro_IIB"/>
</dbReference>
<dbReference type="InterPro" id="IPR036412">
    <property type="entry name" value="HAD-like_sf"/>
</dbReference>
<reference evidence="1 2" key="1">
    <citation type="submission" date="2014-05" db="EMBL/GenBank/DDBJ databases">
        <title>De novo Genome Sequence of Spirocheata sp.</title>
        <authorList>
            <person name="Shivani Y."/>
            <person name="Subhash Y."/>
            <person name="Tushar L."/>
            <person name="Sasikala C."/>
            <person name="Ramana C.V."/>
        </authorList>
    </citation>
    <scope>NUCLEOTIDE SEQUENCE [LARGE SCALE GENOMIC DNA]</scope>
    <source>
        <strain evidence="1 2">JC230</strain>
    </source>
</reference>
<dbReference type="AlphaFoldDB" id="A0A098QXP8"/>
<dbReference type="PANTHER" id="PTHR10000:SF8">
    <property type="entry name" value="HAD SUPERFAMILY HYDROLASE-LIKE, TYPE 3"/>
    <property type="match status" value="1"/>
</dbReference>
<dbReference type="Gene3D" id="3.40.50.1000">
    <property type="entry name" value="HAD superfamily/HAD-like"/>
    <property type="match status" value="1"/>
</dbReference>
<dbReference type="PANTHER" id="PTHR10000">
    <property type="entry name" value="PHOSPHOSERINE PHOSPHATASE"/>
    <property type="match status" value="1"/>
</dbReference>
<dbReference type="SFLD" id="SFLDS00003">
    <property type="entry name" value="Haloacid_Dehalogenase"/>
    <property type="match status" value="1"/>
</dbReference>
<dbReference type="NCBIfam" id="TIGR00099">
    <property type="entry name" value="Cof-subfamily"/>
    <property type="match status" value="1"/>
</dbReference>